<name>A0A3N9UEW4_9BACI</name>
<comment type="caution">
    <text evidence="2">The sequence shown here is derived from an EMBL/GenBank/DDBJ whole genome shotgun (WGS) entry which is preliminary data.</text>
</comment>
<evidence type="ECO:0000313" key="2">
    <source>
        <dbReference type="EMBL" id="RQW74740.1"/>
    </source>
</evidence>
<sequence length="305" mass="35022">MSKTNQIIIPALWYDKEAKEAAEFYTSLFPNSKMSDDLTLHDTPSGDANLVSFELWGQKFSAISAGPYFKFNPSVSFMVNFDPSRVENPKELIDHIWSKMSDGGTVLMPLQQYPFSEWYGWIQDKYGLSWQLNLTNPEGEERPTIVPSLLFVGEQCGKAEEAMNFYLSVFKNSKRGQLSRYPQGMEPDQEGTVMYSDFCLGDAWFIAMDSAHEHKFSFNEAISFMVYCDTQEEIDYYWNKLSAVPKSEQCGWVKDQFGISWQIVPSNMDEIMSNSTPEQLNRVNQAVLKMKKLDMAEIQKAYEGK</sequence>
<dbReference type="EMBL" id="RRCT01000007">
    <property type="protein sequence ID" value="RQW74740.1"/>
    <property type="molecule type" value="Genomic_DNA"/>
</dbReference>
<dbReference type="InterPro" id="IPR029068">
    <property type="entry name" value="Glyas_Bleomycin-R_OHBP_Dase"/>
</dbReference>
<dbReference type="CDD" id="cd06588">
    <property type="entry name" value="PhnB_like"/>
    <property type="match status" value="2"/>
</dbReference>
<dbReference type="Gene3D" id="3.30.720.100">
    <property type="match status" value="1"/>
</dbReference>
<dbReference type="Pfam" id="PF06983">
    <property type="entry name" value="3-dmu-9_3-mt"/>
    <property type="match status" value="2"/>
</dbReference>
<dbReference type="Gene3D" id="3.10.180.10">
    <property type="entry name" value="2,3-Dihydroxybiphenyl 1,2-Dioxygenase, domain 1"/>
    <property type="match status" value="1"/>
</dbReference>
<dbReference type="Proteomes" id="UP000274033">
    <property type="component" value="Unassembled WGS sequence"/>
</dbReference>
<accession>A0A3N9UEW4</accession>
<dbReference type="OrthoDB" id="9806473at2"/>
<keyword evidence="3" id="KW-1185">Reference proteome</keyword>
<proteinExistence type="predicted"/>
<dbReference type="PANTHER" id="PTHR33990">
    <property type="entry name" value="PROTEIN YJDN-RELATED"/>
    <property type="match status" value="1"/>
</dbReference>
<gene>
    <name evidence="2" type="ORF">EBB45_09040</name>
</gene>
<reference evidence="2 3" key="1">
    <citation type="journal article" date="2013" name="J. Microbiol.">
        <title>Lysinibacillus chungkukjangi sp. nov., isolated from Chungkukjang, Korean fermented soybean food.</title>
        <authorList>
            <person name="Kim S.J."/>
            <person name="Jang Y.H."/>
            <person name="Hamada M."/>
            <person name="Ahn J.H."/>
            <person name="Weon H.Y."/>
            <person name="Suzuki K."/>
            <person name="Whang K.S."/>
            <person name="Kwon S.W."/>
        </authorList>
    </citation>
    <scope>NUCLEOTIDE SEQUENCE [LARGE SCALE GENOMIC DNA]</scope>
    <source>
        <strain evidence="2 3">MCCC 1A12701</strain>
    </source>
</reference>
<dbReference type="Gene3D" id="3.30.720.110">
    <property type="match status" value="1"/>
</dbReference>
<dbReference type="SUPFAM" id="SSF54593">
    <property type="entry name" value="Glyoxalase/Bleomycin resistance protein/Dihydroxybiphenyl dioxygenase"/>
    <property type="match status" value="2"/>
</dbReference>
<evidence type="ECO:0000313" key="3">
    <source>
        <dbReference type="Proteomes" id="UP000274033"/>
    </source>
</evidence>
<dbReference type="AlphaFoldDB" id="A0A3N9UEW4"/>
<organism evidence="2 3">
    <name type="scientific">Lysinibacillus composti</name>
    <dbReference type="NCBI Taxonomy" id="720633"/>
    <lineage>
        <taxon>Bacteria</taxon>
        <taxon>Bacillati</taxon>
        <taxon>Bacillota</taxon>
        <taxon>Bacilli</taxon>
        <taxon>Bacillales</taxon>
        <taxon>Bacillaceae</taxon>
        <taxon>Lysinibacillus</taxon>
    </lineage>
</organism>
<protein>
    <submittedName>
        <fullName evidence="2">VOC family protein</fullName>
    </submittedName>
</protein>
<feature type="domain" description="PhnB-like" evidence="1">
    <location>
        <begin position="8"/>
        <end position="132"/>
    </location>
</feature>
<dbReference type="InterPro" id="IPR028973">
    <property type="entry name" value="PhnB-like"/>
</dbReference>
<evidence type="ECO:0000259" key="1">
    <source>
        <dbReference type="Pfam" id="PF06983"/>
    </source>
</evidence>
<dbReference type="RefSeq" id="WP_124764164.1">
    <property type="nucleotide sequence ID" value="NZ_JAFBDY010000006.1"/>
</dbReference>
<feature type="domain" description="PhnB-like" evidence="1">
    <location>
        <begin position="144"/>
        <end position="264"/>
    </location>
</feature>